<evidence type="ECO:0000259" key="3">
    <source>
        <dbReference type="Pfam" id="PF22725"/>
    </source>
</evidence>
<feature type="domain" description="GFO/IDH/MocA-like oxidoreductase" evidence="3">
    <location>
        <begin position="135"/>
        <end position="258"/>
    </location>
</feature>
<name>A0A1Y6MC88_9GAMM</name>
<dbReference type="PANTHER" id="PTHR43818:SF11">
    <property type="entry name" value="BCDNA.GH03377"/>
    <property type="match status" value="1"/>
</dbReference>
<evidence type="ECO:0000313" key="4">
    <source>
        <dbReference type="EMBL" id="SMY34174.1"/>
    </source>
</evidence>
<keyword evidence="5" id="KW-1185">Reference proteome</keyword>
<reference evidence="5" key="1">
    <citation type="submission" date="2017-06" db="EMBL/GenBank/DDBJ databases">
        <authorList>
            <person name="Rodrigo-Torres L."/>
            <person name="Arahal R.D."/>
            <person name="Lucena T."/>
        </authorList>
    </citation>
    <scope>NUCLEOTIDE SEQUENCE [LARGE SCALE GENOMIC DNA]</scope>
    <source>
        <strain evidence="5">CECT 9192</strain>
    </source>
</reference>
<dbReference type="PANTHER" id="PTHR43818">
    <property type="entry name" value="BCDNA.GH03377"/>
    <property type="match status" value="1"/>
</dbReference>
<dbReference type="EC" id="1.1.99.28" evidence="4"/>
<dbReference type="InterPro" id="IPR055170">
    <property type="entry name" value="GFO_IDH_MocA-like_dom"/>
</dbReference>
<dbReference type="InterPro" id="IPR050463">
    <property type="entry name" value="Gfo/Idh/MocA_oxidrdct_glycsds"/>
</dbReference>
<feature type="domain" description="Gfo/Idh/MocA-like oxidoreductase N-terminal" evidence="2">
    <location>
        <begin position="6"/>
        <end position="126"/>
    </location>
</feature>
<dbReference type="RefSeq" id="WP_200817780.1">
    <property type="nucleotide sequence ID" value="NZ_FYAJ01000002.1"/>
</dbReference>
<accession>A0A1Y6MC88</accession>
<dbReference type="Gene3D" id="3.30.360.10">
    <property type="entry name" value="Dihydrodipicolinate Reductase, domain 2"/>
    <property type="match status" value="1"/>
</dbReference>
<dbReference type="EMBL" id="FYAJ01000002">
    <property type="protein sequence ID" value="SMY34174.1"/>
    <property type="molecule type" value="Genomic_DNA"/>
</dbReference>
<organism evidence="4 5">
    <name type="scientific">Photobacterium andalusiense</name>
    <dbReference type="NCBI Taxonomy" id="2204296"/>
    <lineage>
        <taxon>Bacteria</taxon>
        <taxon>Pseudomonadati</taxon>
        <taxon>Pseudomonadota</taxon>
        <taxon>Gammaproteobacteria</taxon>
        <taxon>Vibrionales</taxon>
        <taxon>Vibrionaceae</taxon>
        <taxon>Photobacterium</taxon>
    </lineage>
</organism>
<evidence type="ECO:0000256" key="1">
    <source>
        <dbReference type="ARBA" id="ARBA00023002"/>
    </source>
</evidence>
<dbReference type="Pfam" id="PF01408">
    <property type="entry name" value="GFO_IDH_MocA"/>
    <property type="match status" value="1"/>
</dbReference>
<evidence type="ECO:0000259" key="2">
    <source>
        <dbReference type="Pfam" id="PF01408"/>
    </source>
</evidence>
<sequence length="325" mass="35902">MNTKMIRWGMIGCGAVTEVKSGPAYHKVENFTLAAVMRRDQALAHDYAQRHNVEAVYADADVLINDSTIDAVYIATPPDSHKELALKVAKAGKICCVEKPLAPNYADCQAIVAAFEAAQLPLFVAYYRRSLPRFNYIKQLLNNGEIGIVRHISWHLNKPANPMDLSQQYNWRTDKTIAAGGYFDDLASHGLDLFGYLLGNFASVKGIGINQQHLYTALDAVSACWLHESGVTGSGSWNFGGHSRQDKVVIYGSLGEIRFSVFDEASIEVIIGEKQQQIVIENPTNIQLYHIDNMRKQLLEGQPHPSTGKTAAHTGWVMSQIVAAE</sequence>
<dbReference type="GO" id="GO:0047061">
    <property type="term" value="F:glucose-fructose oxidoreductase activity"/>
    <property type="evidence" value="ECO:0007669"/>
    <property type="project" value="UniProtKB-EC"/>
</dbReference>
<dbReference type="Proteomes" id="UP000195719">
    <property type="component" value="Unassembled WGS sequence"/>
</dbReference>
<gene>
    <name evidence="4" type="primary">gfo</name>
    <name evidence="4" type="ORF">PAND9192_01198</name>
</gene>
<dbReference type="InterPro" id="IPR036291">
    <property type="entry name" value="NAD(P)-bd_dom_sf"/>
</dbReference>
<dbReference type="SUPFAM" id="SSF51735">
    <property type="entry name" value="NAD(P)-binding Rossmann-fold domains"/>
    <property type="match status" value="1"/>
</dbReference>
<protein>
    <submittedName>
        <fullName evidence="4">Glucose--fructose oxidoreductase</fullName>
        <ecNumber evidence="4">1.1.99.28</ecNumber>
    </submittedName>
</protein>
<evidence type="ECO:0000313" key="5">
    <source>
        <dbReference type="Proteomes" id="UP000195719"/>
    </source>
</evidence>
<keyword evidence="1 4" id="KW-0560">Oxidoreductase</keyword>
<dbReference type="Gene3D" id="3.40.50.720">
    <property type="entry name" value="NAD(P)-binding Rossmann-like Domain"/>
    <property type="match status" value="1"/>
</dbReference>
<dbReference type="AlphaFoldDB" id="A0A1Y6MC88"/>
<dbReference type="SUPFAM" id="SSF55347">
    <property type="entry name" value="Glyceraldehyde-3-phosphate dehydrogenase-like, C-terminal domain"/>
    <property type="match status" value="1"/>
</dbReference>
<dbReference type="InterPro" id="IPR000683">
    <property type="entry name" value="Gfo/Idh/MocA-like_OxRdtase_N"/>
</dbReference>
<dbReference type="GO" id="GO:0000166">
    <property type="term" value="F:nucleotide binding"/>
    <property type="evidence" value="ECO:0007669"/>
    <property type="project" value="InterPro"/>
</dbReference>
<dbReference type="Pfam" id="PF22725">
    <property type="entry name" value="GFO_IDH_MocA_C3"/>
    <property type="match status" value="1"/>
</dbReference>
<proteinExistence type="predicted"/>